<feature type="chain" id="PRO_5041289819" evidence="3">
    <location>
        <begin position="16"/>
        <end position="185"/>
    </location>
</feature>
<keyword evidence="2" id="KW-0472">Membrane</keyword>
<keyword evidence="5" id="KW-1185">Reference proteome</keyword>
<proteinExistence type="predicted"/>
<feature type="transmembrane region" description="Helical" evidence="2">
    <location>
        <begin position="112"/>
        <end position="136"/>
    </location>
</feature>
<evidence type="ECO:0000313" key="5">
    <source>
        <dbReference type="Proteomes" id="UP001177023"/>
    </source>
</evidence>
<feature type="compositionally biased region" description="Basic and acidic residues" evidence="1">
    <location>
        <begin position="151"/>
        <end position="177"/>
    </location>
</feature>
<dbReference type="AlphaFoldDB" id="A0AA36GCI1"/>
<name>A0AA36GCI1_9BILA</name>
<gene>
    <name evidence="4" type="ORF">MSPICULIGERA_LOCUS21593</name>
</gene>
<organism evidence="4 5">
    <name type="scientific">Mesorhabditis spiculigera</name>
    <dbReference type="NCBI Taxonomy" id="96644"/>
    <lineage>
        <taxon>Eukaryota</taxon>
        <taxon>Metazoa</taxon>
        <taxon>Ecdysozoa</taxon>
        <taxon>Nematoda</taxon>
        <taxon>Chromadorea</taxon>
        <taxon>Rhabditida</taxon>
        <taxon>Rhabditina</taxon>
        <taxon>Rhabditomorpha</taxon>
        <taxon>Rhabditoidea</taxon>
        <taxon>Rhabditidae</taxon>
        <taxon>Mesorhabditinae</taxon>
        <taxon>Mesorhabditis</taxon>
    </lineage>
</organism>
<reference evidence="4" key="1">
    <citation type="submission" date="2023-06" db="EMBL/GenBank/DDBJ databases">
        <authorList>
            <person name="Delattre M."/>
        </authorList>
    </citation>
    <scope>NUCLEOTIDE SEQUENCE</scope>
    <source>
        <strain evidence="4">AF72</strain>
    </source>
</reference>
<feature type="region of interest" description="Disordered" evidence="1">
    <location>
        <begin position="139"/>
        <end position="185"/>
    </location>
</feature>
<evidence type="ECO:0000313" key="4">
    <source>
        <dbReference type="EMBL" id="CAJ0583517.1"/>
    </source>
</evidence>
<protein>
    <submittedName>
        <fullName evidence="4">Uncharacterized protein</fullName>
    </submittedName>
</protein>
<evidence type="ECO:0000256" key="1">
    <source>
        <dbReference type="SAM" id="MobiDB-lite"/>
    </source>
</evidence>
<keyword evidence="2" id="KW-1133">Transmembrane helix</keyword>
<evidence type="ECO:0000256" key="3">
    <source>
        <dbReference type="SAM" id="SignalP"/>
    </source>
</evidence>
<feature type="non-terminal residue" evidence="4">
    <location>
        <position position="185"/>
    </location>
</feature>
<keyword evidence="2" id="KW-0812">Transmembrane</keyword>
<keyword evidence="3" id="KW-0732">Signal</keyword>
<dbReference type="EMBL" id="CATQJA010002665">
    <property type="protein sequence ID" value="CAJ0583517.1"/>
    <property type="molecule type" value="Genomic_DNA"/>
</dbReference>
<comment type="caution">
    <text evidence="4">The sequence shown here is derived from an EMBL/GenBank/DDBJ whole genome shotgun (WGS) entry which is preliminary data.</text>
</comment>
<accession>A0AA36GCI1</accession>
<evidence type="ECO:0000256" key="2">
    <source>
        <dbReference type="SAM" id="Phobius"/>
    </source>
</evidence>
<feature type="signal peptide" evidence="3">
    <location>
        <begin position="1"/>
        <end position="15"/>
    </location>
</feature>
<sequence>MWALLTLLLLPIVDGAPAYGNERFPDYKEDYREFTVKDPYQRNNYPGNYMQQPAAHIFPNHTRCVQECEAPCLPSAVYLNDVATKMYSCTRLKPKKDTLIASIWGNSFYKTLVVLGAIVLVVLGLLTLAFCCSYCCRASSNSSRGSSKDALNPRDDDGEFREYMPEDTTSLKREFRRPPRSTLAV</sequence>
<dbReference type="Proteomes" id="UP001177023">
    <property type="component" value="Unassembled WGS sequence"/>
</dbReference>